<reference evidence="1 2" key="1">
    <citation type="journal article" date="2015" name="Nature">
        <title>rRNA introns, odd ribosomes, and small enigmatic genomes across a large radiation of phyla.</title>
        <authorList>
            <person name="Brown C.T."/>
            <person name="Hug L.A."/>
            <person name="Thomas B.C."/>
            <person name="Sharon I."/>
            <person name="Castelle C.J."/>
            <person name="Singh A."/>
            <person name="Wilkins M.J."/>
            <person name="Williams K.H."/>
            <person name="Banfield J.F."/>
        </authorList>
    </citation>
    <scope>NUCLEOTIDE SEQUENCE [LARGE SCALE GENOMIC DNA]</scope>
</reference>
<evidence type="ECO:0000313" key="2">
    <source>
        <dbReference type="Proteomes" id="UP000034793"/>
    </source>
</evidence>
<evidence type="ECO:0000313" key="1">
    <source>
        <dbReference type="EMBL" id="KKR29812.1"/>
    </source>
</evidence>
<dbReference type="AlphaFoldDB" id="A0A0G0SW30"/>
<name>A0A0G0SW30_9BACT</name>
<gene>
    <name evidence="1" type="ORF">UT61_C0021G0003</name>
</gene>
<sequence>MVLKKAIIFYLINFDSFKIDSRFMITSSSSFGIFMKEKLTRVFGFMREICFVSNL</sequence>
<comment type="caution">
    <text evidence="1">The sequence shown here is derived from an EMBL/GenBank/DDBJ whole genome shotgun (WGS) entry which is preliminary data.</text>
</comment>
<proteinExistence type="predicted"/>
<protein>
    <submittedName>
        <fullName evidence="1">Uncharacterized protein</fullName>
    </submittedName>
</protein>
<dbReference type="Proteomes" id="UP000034793">
    <property type="component" value="Unassembled WGS sequence"/>
</dbReference>
<organism evidence="1 2">
    <name type="scientific">Candidatus Woesebacteria bacterium GW2011_GWA1_39_8</name>
    <dbReference type="NCBI Taxonomy" id="1618552"/>
    <lineage>
        <taxon>Bacteria</taxon>
        <taxon>Candidatus Woeseibacteriota</taxon>
    </lineage>
</organism>
<accession>A0A0G0SW30</accession>
<dbReference type="EMBL" id="LBXL01000021">
    <property type="protein sequence ID" value="KKR29812.1"/>
    <property type="molecule type" value="Genomic_DNA"/>
</dbReference>